<dbReference type="GO" id="GO:0004067">
    <property type="term" value="F:asparaginase activity"/>
    <property type="evidence" value="ECO:0007669"/>
    <property type="project" value="UniProtKB-UniRule"/>
</dbReference>
<dbReference type="STRING" id="698738.OLEAN_C29450"/>
<feature type="binding site" evidence="2">
    <location>
        <begin position="80"/>
        <end position="81"/>
    </location>
    <ligand>
        <name>substrate</name>
    </ligand>
</feature>
<feature type="binding site" evidence="2">
    <location>
        <position position="51"/>
    </location>
    <ligand>
        <name>substrate</name>
    </ligand>
</feature>
<evidence type="ECO:0000313" key="5">
    <source>
        <dbReference type="Proteomes" id="UP000032749"/>
    </source>
</evidence>
<dbReference type="SUPFAM" id="SSF53774">
    <property type="entry name" value="Glutaminase/Asparaginase"/>
    <property type="match status" value="1"/>
</dbReference>
<dbReference type="HOGENOM" id="CLU_019134_4_2_6"/>
<keyword evidence="4" id="KW-0378">Hydrolase</keyword>
<evidence type="ECO:0000256" key="2">
    <source>
        <dbReference type="PIRSR" id="PIRSR001220-2"/>
    </source>
</evidence>
<dbReference type="PANTHER" id="PTHR11707:SF28">
    <property type="entry name" value="60 KDA LYSOPHOSPHOLIPASE"/>
    <property type="match status" value="1"/>
</dbReference>
<dbReference type="InterPro" id="IPR027474">
    <property type="entry name" value="L-asparaginase_N"/>
</dbReference>
<proteinExistence type="predicted"/>
<dbReference type="InterPro" id="IPR036152">
    <property type="entry name" value="Asp/glu_Ase-like_sf"/>
</dbReference>
<dbReference type="PANTHER" id="PTHR11707">
    <property type="entry name" value="L-ASPARAGINASE"/>
    <property type="match status" value="1"/>
</dbReference>
<dbReference type="Proteomes" id="UP000032749">
    <property type="component" value="Chromosome"/>
</dbReference>
<protein>
    <submittedName>
        <fullName evidence="4">Asparaginase</fullName>
        <ecNumber evidence="4">3.5.1.1</ecNumber>
    </submittedName>
</protein>
<evidence type="ECO:0000256" key="1">
    <source>
        <dbReference type="PIRSR" id="PIRSR001220-1"/>
    </source>
</evidence>
<dbReference type="Gene3D" id="3.40.50.1170">
    <property type="entry name" value="L-asparaginase, N-terminal domain"/>
    <property type="match status" value="1"/>
</dbReference>
<dbReference type="KEGG" id="oai:OLEAN_C29450"/>
<evidence type="ECO:0000313" key="4">
    <source>
        <dbReference type="EMBL" id="CCK77121.1"/>
    </source>
</evidence>
<dbReference type="EMBL" id="FO203512">
    <property type="protein sequence ID" value="CCK77121.1"/>
    <property type="molecule type" value="Genomic_DNA"/>
</dbReference>
<dbReference type="InterPro" id="IPR006034">
    <property type="entry name" value="Asparaginase/glutaminase-like"/>
</dbReference>
<dbReference type="PROSITE" id="PS51732">
    <property type="entry name" value="ASN_GLN_ASE_3"/>
    <property type="match status" value="1"/>
</dbReference>
<dbReference type="OrthoDB" id="9788068at2"/>
<sequence length="161" mass="17682">MKILITGGTLDKQYNPLNGALIFSQSSVFEMLAQSRNTLEIDLDTLMLKDSLEMNDEDRLRISQACNDCDEKQIIITHGTDTMVESAQAIAAQLAPNKTVVLLGAMVPYQFKGSDALFNLGCAMTAVQILPAGVYITMNGQVFDYREVQKNRTIGAFVAIK</sequence>
<dbReference type="Pfam" id="PF00710">
    <property type="entry name" value="Asparaginase"/>
    <property type="match status" value="1"/>
</dbReference>
<organism evidence="4 5">
    <name type="scientific">Oleispira antarctica RB-8</name>
    <dbReference type="NCBI Taxonomy" id="698738"/>
    <lineage>
        <taxon>Bacteria</taxon>
        <taxon>Pseudomonadati</taxon>
        <taxon>Pseudomonadota</taxon>
        <taxon>Gammaproteobacteria</taxon>
        <taxon>Oceanospirillales</taxon>
        <taxon>Oceanospirillaceae</taxon>
        <taxon>Oleispira</taxon>
    </lineage>
</organism>
<dbReference type="AlphaFoldDB" id="R4YPP3"/>
<keyword evidence="5" id="KW-1185">Reference proteome</keyword>
<accession>R4YPP3</accession>
<reference evidence="4 5" key="1">
    <citation type="journal article" date="2013" name="Nat. Commun.">
        <title>Genome sequence and functional genomic analysis of the oil-degrading bacterium Oleispira antarctica.</title>
        <authorList>
            <person name="Kube M."/>
            <person name="Chernikova T.N."/>
            <person name="Al-Ramahi Y."/>
            <person name="Beloqui A."/>
            <person name="Lopez-Cortez N."/>
            <person name="Guazzaroni M.E."/>
            <person name="Heipieper H.J."/>
            <person name="Klages S."/>
            <person name="Kotsyurbenko O.R."/>
            <person name="Langer I."/>
            <person name="Nechitaylo T.Y."/>
            <person name="Lunsdorf H."/>
            <person name="Fernandez M."/>
            <person name="Juarez S."/>
            <person name="Ciordia S."/>
            <person name="Singer A."/>
            <person name="Kagan O."/>
            <person name="Egorova O."/>
            <person name="Petit P.A."/>
            <person name="Stogios P."/>
            <person name="Kim Y."/>
            <person name="Tchigvintsev A."/>
            <person name="Flick R."/>
            <person name="Denaro R."/>
            <person name="Genovese M."/>
            <person name="Albar J.P."/>
            <person name="Reva O.N."/>
            <person name="Martinez-Gomariz M."/>
            <person name="Tran H."/>
            <person name="Ferrer M."/>
            <person name="Savchenko A."/>
            <person name="Yakunin A.F."/>
            <person name="Yakimov M.M."/>
            <person name="Golyshina O.V."/>
            <person name="Reinhardt R."/>
            <person name="Golyshin P.N."/>
        </authorList>
    </citation>
    <scope>NUCLEOTIDE SEQUENCE [LARGE SCALE GENOMIC DNA]</scope>
</reference>
<dbReference type="PRINTS" id="PR00139">
    <property type="entry name" value="ASNGLNASE"/>
</dbReference>
<gene>
    <name evidence="4" type="primary">ansB</name>
    <name evidence="4" type="ORF">OLEAN_C29450</name>
</gene>
<evidence type="ECO:0000259" key="3">
    <source>
        <dbReference type="Pfam" id="PF00710"/>
    </source>
</evidence>
<feature type="domain" description="L-asparaginase N-terminal" evidence="3">
    <location>
        <begin position="2"/>
        <end position="153"/>
    </location>
</feature>
<dbReference type="PIRSF" id="PIRSF001220">
    <property type="entry name" value="L-ASNase_gatD"/>
    <property type="match status" value="1"/>
</dbReference>
<dbReference type="EC" id="3.5.1.1" evidence="4"/>
<dbReference type="PIRSF" id="PIRSF500176">
    <property type="entry name" value="L_ASNase"/>
    <property type="match status" value="1"/>
</dbReference>
<name>R4YPP3_OLEAN</name>
<feature type="active site" description="O-isoaspartyl threonine intermediate" evidence="1">
    <location>
        <position position="9"/>
    </location>
</feature>
<dbReference type="InterPro" id="IPR037152">
    <property type="entry name" value="L-asparaginase_N_sf"/>
</dbReference>